<reference evidence="3 4" key="1">
    <citation type="submission" date="2018-09" db="EMBL/GenBank/DDBJ databases">
        <authorList>
            <person name="Livingstone P.G."/>
            <person name="Whitworth D.E."/>
        </authorList>
    </citation>
    <scope>NUCLEOTIDE SEQUENCE [LARGE SCALE GENOMIC DNA]</scope>
    <source>
        <strain evidence="3 4">CA031B</strain>
    </source>
</reference>
<gene>
    <name evidence="3" type="ORF">D7Y13_01520</name>
</gene>
<dbReference type="InterPro" id="IPR038726">
    <property type="entry name" value="PDDEXK_AddAB-type"/>
</dbReference>
<keyword evidence="4" id="KW-1185">Reference proteome</keyword>
<comment type="caution">
    <text evidence="3">The sequence shown here is derived from an EMBL/GenBank/DDBJ whole genome shotgun (WGS) entry which is preliminary data.</text>
</comment>
<name>A0ABX9QT49_9BACT</name>
<dbReference type="Pfam" id="PF12705">
    <property type="entry name" value="PDDEXK_1"/>
    <property type="match status" value="1"/>
</dbReference>
<evidence type="ECO:0000313" key="3">
    <source>
        <dbReference type="EMBL" id="RKI17149.1"/>
    </source>
</evidence>
<feature type="region of interest" description="Disordered" evidence="1">
    <location>
        <begin position="298"/>
        <end position="350"/>
    </location>
</feature>
<dbReference type="InterPro" id="IPR011604">
    <property type="entry name" value="PDDEXK-like_dom_sf"/>
</dbReference>
<accession>A0ABX9QT49</accession>
<dbReference type="EMBL" id="RAWI01000005">
    <property type="protein sequence ID" value="RKI17149.1"/>
    <property type="molecule type" value="Genomic_DNA"/>
</dbReference>
<dbReference type="Gene3D" id="3.90.320.10">
    <property type="match status" value="1"/>
</dbReference>
<protein>
    <submittedName>
        <fullName evidence="3">PD-(D/E)XK nuclease family protein</fullName>
    </submittedName>
</protein>
<proteinExistence type="predicted"/>
<evidence type="ECO:0000259" key="2">
    <source>
        <dbReference type="Pfam" id="PF12705"/>
    </source>
</evidence>
<dbReference type="Proteomes" id="UP000278907">
    <property type="component" value="Unassembled WGS sequence"/>
</dbReference>
<feature type="domain" description="PD-(D/E)XK endonuclease-like" evidence="2">
    <location>
        <begin position="20"/>
        <end position="252"/>
    </location>
</feature>
<evidence type="ECO:0000256" key="1">
    <source>
        <dbReference type="SAM" id="MobiDB-lite"/>
    </source>
</evidence>
<organism evidence="3 4">
    <name type="scientific">Corallococcus praedator</name>
    <dbReference type="NCBI Taxonomy" id="2316724"/>
    <lineage>
        <taxon>Bacteria</taxon>
        <taxon>Pseudomonadati</taxon>
        <taxon>Myxococcota</taxon>
        <taxon>Myxococcia</taxon>
        <taxon>Myxococcales</taxon>
        <taxon>Cystobacterineae</taxon>
        <taxon>Myxococcaceae</taxon>
        <taxon>Corallococcus</taxon>
    </lineage>
</organism>
<evidence type="ECO:0000313" key="4">
    <source>
        <dbReference type="Proteomes" id="UP000278907"/>
    </source>
</evidence>
<sequence>MSHSAEEVTRHAVESGVLRRLSVSQLRKFALCERAWFFAKVLRLPERPLKARDLGTAVHAQLEYYLRTGEDVLGALAAAGKHLLPAPGPDLLVEEHFGQPSPLFANGIPLTGYIDLVNPRRLAEGVLRVTDHKTTKSIASYAATPEQLTSAAHDAGIQMVGYGYWAVLAAERFPGLKRLELEHLYFQTHGARLARSVVATVSVEHVRDEWHTHVEPMARRMRDVARATSPSQVKPTWSACQKYGGCSFQAQCLNSQSQGSKPMALMDRILKPQTPPTPPAASAPAQAATELELAAVLPPDAPKSDPALASIPAPEQAALPASDEAPRRKRRTKAEMEAARTSDPSRPAEGSLSLFVDCVPNCPAEPLAGYVGRMVAKIEQECGVVDIRVAPNDSPLAYGKWKGVLAATIRAEPPEPGTYAALGVAGSELMQVAVEALEPLCGTGHFVRGVR</sequence>
<dbReference type="RefSeq" id="WP_120582562.1">
    <property type="nucleotide sequence ID" value="NZ_RAWI01000005.1"/>
</dbReference>